<keyword evidence="3" id="KW-1185">Reference proteome</keyword>
<evidence type="ECO:0000259" key="1">
    <source>
        <dbReference type="Pfam" id="PF13467"/>
    </source>
</evidence>
<name>A0A328A9Q1_9CAUL</name>
<dbReference type="InterPro" id="IPR027373">
    <property type="entry name" value="RHH_dom"/>
</dbReference>
<accession>A0A328A9Q1</accession>
<dbReference type="OrthoDB" id="7477016at2"/>
<dbReference type="Gene3D" id="1.10.3990.20">
    <property type="entry name" value="protein bp1543"/>
    <property type="match status" value="1"/>
</dbReference>
<sequence>MAQLRKRSLQLAGHQTSIALEPEFWAVLEEMAKAQGASLAALILRIDAGRGERALASACRVAALAYARADRAGATAPAAEPDR</sequence>
<dbReference type="Proteomes" id="UP000249725">
    <property type="component" value="Unassembled WGS sequence"/>
</dbReference>
<gene>
    <name evidence="2" type="ORF">DJ018_15025</name>
</gene>
<dbReference type="AlphaFoldDB" id="A0A328A9Q1"/>
<feature type="domain" description="Ribbon-helix-helix" evidence="1">
    <location>
        <begin position="5"/>
        <end position="66"/>
    </location>
</feature>
<dbReference type="RefSeq" id="WP_111515794.1">
    <property type="nucleotide sequence ID" value="NZ_QFYR01000004.1"/>
</dbReference>
<comment type="caution">
    <text evidence="2">The sequence shown here is derived from an EMBL/GenBank/DDBJ whole genome shotgun (WGS) entry which is preliminary data.</text>
</comment>
<evidence type="ECO:0000313" key="3">
    <source>
        <dbReference type="Proteomes" id="UP000249725"/>
    </source>
</evidence>
<organism evidence="2 3">
    <name type="scientific">Phenylobacterium deserti</name>
    <dbReference type="NCBI Taxonomy" id="1914756"/>
    <lineage>
        <taxon>Bacteria</taxon>
        <taxon>Pseudomonadati</taxon>
        <taxon>Pseudomonadota</taxon>
        <taxon>Alphaproteobacteria</taxon>
        <taxon>Caulobacterales</taxon>
        <taxon>Caulobacteraceae</taxon>
        <taxon>Phenylobacterium</taxon>
    </lineage>
</organism>
<evidence type="ECO:0000313" key="2">
    <source>
        <dbReference type="EMBL" id="RAK51259.1"/>
    </source>
</evidence>
<reference evidence="3" key="1">
    <citation type="submission" date="2018-05" db="EMBL/GenBank/DDBJ databases">
        <authorList>
            <person name="Li X."/>
        </authorList>
    </citation>
    <scope>NUCLEOTIDE SEQUENCE [LARGE SCALE GENOMIC DNA]</scope>
    <source>
        <strain evidence="3">YIM 73061</strain>
    </source>
</reference>
<dbReference type="InterPro" id="IPR038268">
    <property type="entry name" value="RHH_sf"/>
</dbReference>
<protein>
    <recommendedName>
        <fullName evidence="1">Ribbon-helix-helix domain-containing protein</fullName>
    </recommendedName>
</protein>
<proteinExistence type="predicted"/>
<dbReference type="Pfam" id="PF13467">
    <property type="entry name" value="RHH_4"/>
    <property type="match status" value="1"/>
</dbReference>
<dbReference type="EMBL" id="QFYR01000004">
    <property type="protein sequence ID" value="RAK51259.1"/>
    <property type="molecule type" value="Genomic_DNA"/>
</dbReference>